<accession>A0A1S8AB18</accession>
<keyword evidence="4" id="KW-1185">Reference proteome</keyword>
<keyword evidence="1" id="KW-0812">Transmembrane</keyword>
<keyword evidence="1" id="KW-0472">Membrane</keyword>
<evidence type="ECO:0000313" key="4">
    <source>
        <dbReference type="Proteomes" id="UP000054516"/>
    </source>
</evidence>
<gene>
    <name evidence="3" type="ORF">SAMD00023353_10400110</name>
</gene>
<dbReference type="EMBL" id="DF977549">
    <property type="protein sequence ID" value="GAW27304.1"/>
    <property type="molecule type" value="Genomic_DNA"/>
</dbReference>
<dbReference type="STRING" id="77044.A0A1S8AB18"/>
<dbReference type="AlphaFoldDB" id="A0A1S8AB18"/>
<evidence type="ECO:0000256" key="1">
    <source>
        <dbReference type="SAM" id="Phobius"/>
    </source>
</evidence>
<reference evidence="3" key="1">
    <citation type="submission" date="2016-03" db="EMBL/GenBank/DDBJ databases">
        <title>Draft genome sequence of Rosellinia necatrix.</title>
        <authorList>
            <person name="Kanematsu S."/>
        </authorList>
    </citation>
    <scope>NUCLEOTIDE SEQUENCE [LARGE SCALE GENOMIC DNA]</scope>
    <source>
        <strain evidence="3">W97</strain>
    </source>
</reference>
<sequence length="60" mass="6368">MSDMEFQSSFSVCIIGGGVVGLAGAILLRRQGFKVTVLERDATLQSVSDTPEKPTVLALK</sequence>
<evidence type="ECO:0000313" key="3">
    <source>
        <dbReference type="EMBL" id="GAW27304.1"/>
    </source>
</evidence>
<dbReference type="Pfam" id="PF01266">
    <property type="entry name" value="DAO"/>
    <property type="match status" value="1"/>
</dbReference>
<feature type="transmembrane region" description="Helical" evidence="1">
    <location>
        <begin position="6"/>
        <end position="28"/>
    </location>
</feature>
<dbReference type="Proteomes" id="UP000054516">
    <property type="component" value="Unassembled WGS sequence"/>
</dbReference>
<keyword evidence="1" id="KW-1133">Transmembrane helix</keyword>
<dbReference type="SUPFAM" id="SSF51971">
    <property type="entry name" value="Nucleotide-binding domain"/>
    <property type="match status" value="1"/>
</dbReference>
<organism evidence="3">
    <name type="scientific">Rosellinia necatrix</name>
    <name type="common">White root-rot fungus</name>
    <dbReference type="NCBI Taxonomy" id="77044"/>
    <lineage>
        <taxon>Eukaryota</taxon>
        <taxon>Fungi</taxon>
        <taxon>Dikarya</taxon>
        <taxon>Ascomycota</taxon>
        <taxon>Pezizomycotina</taxon>
        <taxon>Sordariomycetes</taxon>
        <taxon>Xylariomycetidae</taxon>
        <taxon>Xylariales</taxon>
        <taxon>Xylariaceae</taxon>
        <taxon>Rosellinia</taxon>
    </lineage>
</organism>
<protein>
    <recommendedName>
        <fullName evidence="2">FAD dependent oxidoreductase domain-containing protein</fullName>
    </recommendedName>
</protein>
<dbReference type="Gene3D" id="3.50.50.60">
    <property type="entry name" value="FAD/NAD(P)-binding domain"/>
    <property type="match status" value="1"/>
</dbReference>
<dbReference type="InterPro" id="IPR006076">
    <property type="entry name" value="FAD-dep_OxRdtase"/>
</dbReference>
<proteinExistence type="predicted"/>
<evidence type="ECO:0000259" key="2">
    <source>
        <dbReference type="Pfam" id="PF01266"/>
    </source>
</evidence>
<name>A0A1S8AB18_ROSNE</name>
<feature type="domain" description="FAD dependent oxidoreductase" evidence="2">
    <location>
        <begin position="12"/>
        <end position="43"/>
    </location>
</feature>
<dbReference type="InterPro" id="IPR036188">
    <property type="entry name" value="FAD/NAD-bd_sf"/>
</dbReference>